<dbReference type="AlphaFoldDB" id="A0A2H0UK30"/>
<sequence>MSYILFDIGGTNTRVTVSEDLKSFEKPIKFKTPINFKEGIDKIVEAAESLAKTNIRGACGAVRGMLSEDRTYIAHDDVLSKWVEESLSDTLAKRLKTKVCLENDAALAGLGEAHFGTGKGADIMVYHTISTGVGGAKIEKGKIDSYHLGFEPGKQVLDIDRTILGDDILPTLENLVSGAAVEERTGAKPYDIPQEDAIWDQLANYLAHGLRNTIYYWSPDVIVLGGSMITGNPAIPLENITRHTELVLADDIAVPELRVAKLKDDSGLYGAMVLLGQMD</sequence>
<comment type="similarity">
    <text evidence="1">Belongs to the ROK (NagC/XylR) family.</text>
</comment>
<organism evidence="2 3">
    <name type="scientific">Candidatus Kaiserbacteria bacterium CG10_big_fil_rev_8_21_14_0_10_44_10</name>
    <dbReference type="NCBI Taxonomy" id="1974606"/>
    <lineage>
        <taxon>Bacteria</taxon>
        <taxon>Candidatus Kaiseribacteriota</taxon>
    </lineage>
</organism>
<dbReference type="Gene3D" id="3.30.420.40">
    <property type="match status" value="2"/>
</dbReference>
<proteinExistence type="inferred from homology"/>
<evidence type="ECO:0008006" key="4">
    <source>
        <dbReference type="Google" id="ProtNLM"/>
    </source>
</evidence>
<gene>
    <name evidence="2" type="ORF">COU14_00950</name>
</gene>
<dbReference type="InterPro" id="IPR043129">
    <property type="entry name" value="ATPase_NBD"/>
</dbReference>
<accession>A0A2H0UK30</accession>
<evidence type="ECO:0000256" key="1">
    <source>
        <dbReference type="ARBA" id="ARBA00006479"/>
    </source>
</evidence>
<evidence type="ECO:0000313" key="3">
    <source>
        <dbReference type="Proteomes" id="UP000229612"/>
    </source>
</evidence>
<dbReference type="SUPFAM" id="SSF53067">
    <property type="entry name" value="Actin-like ATPase domain"/>
    <property type="match status" value="1"/>
</dbReference>
<dbReference type="Proteomes" id="UP000229612">
    <property type="component" value="Unassembled WGS sequence"/>
</dbReference>
<dbReference type="InterPro" id="IPR000600">
    <property type="entry name" value="ROK"/>
</dbReference>
<dbReference type="PANTHER" id="PTHR18964">
    <property type="entry name" value="ROK (REPRESSOR, ORF, KINASE) FAMILY"/>
    <property type="match status" value="1"/>
</dbReference>
<reference evidence="3" key="1">
    <citation type="submission" date="2017-09" db="EMBL/GenBank/DDBJ databases">
        <title>Depth-based differentiation of microbial function through sediment-hosted aquifers and enrichment of novel symbionts in the deep terrestrial subsurface.</title>
        <authorList>
            <person name="Probst A.J."/>
            <person name="Ladd B."/>
            <person name="Jarett J.K."/>
            <person name="Geller-Mcgrath D.E."/>
            <person name="Sieber C.M.K."/>
            <person name="Emerson J.B."/>
            <person name="Anantharaman K."/>
            <person name="Thomas B.C."/>
            <person name="Malmstrom R."/>
            <person name="Stieglmeier M."/>
            <person name="Klingl A."/>
            <person name="Woyke T."/>
            <person name="Ryan C.M."/>
            <person name="Banfield J.F."/>
        </authorList>
    </citation>
    <scope>NUCLEOTIDE SEQUENCE [LARGE SCALE GENOMIC DNA]</scope>
</reference>
<evidence type="ECO:0000313" key="2">
    <source>
        <dbReference type="EMBL" id="PIR86046.1"/>
    </source>
</evidence>
<protein>
    <recommendedName>
        <fullName evidence="4">ROK family protein</fullName>
    </recommendedName>
</protein>
<dbReference type="Pfam" id="PF00480">
    <property type="entry name" value="ROK"/>
    <property type="match status" value="1"/>
</dbReference>
<dbReference type="PANTHER" id="PTHR18964:SF149">
    <property type="entry name" value="BIFUNCTIONAL UDP-N-ACETYLGLUCOSAMINE 2-EPIMERASE_N-ACETYLMANNOSAMINE KINASE"/>
    <property type="match status" value="1"/>
</dbReference>
<dbReference type="EMBL" id="PFBG01000012">
    <property type="protein sequence ID" value="PIR86046.1"/>
    <property type="molecule type" value="Genomic_DNA"/>
</dbReference>
<comment type="caution">
    <text evidence="2">The sequence shown here is derived from an EMBL/GenBank/DDBJ whole genome shotgun (WGS) entry which is preliminary data.</text>
</comment>
<name>A0A2H0UK30_9BACT</name>